<dbReference type="Proteomes" id="UP000042958">
    <property type="component" value="Unassembled WGS sequence"/>
</dbReference>
<protein>
    <submittedName>
        <fullName evidence="1">Uncharacterized protein</fullName>
    </submittedName>
</protein>
<dbReference type="EMBL" id="CDHK01000011">
    <property type="protein sequence ID" value="CEJ61491.1"/>
    <property type="molecule type" value="Genomic_DNA"/>
</dbReference>
<organism evidence="1 2">
    <name type="scientific">Penicillium brasilianum</name>
    <dbReference type="NCBI Taxonomy" id="104259"/>
    <lineage>
        <taxon>Eukaryota</taxon>
        <taxon>Fungi</taxon>
        <taxon>Dikarya</taxon>
        <taxon>Ascomycota</taxon>
        <taxon>Pezizomycotina</taxon>
        <taxon>Eurotiomycetes</taxon>
        <taxon>Eurotiomycetidae</taxon>
        <taxon>Eurotiales</taxon>
        <taxon>Aspergillaceae</taxon>
        <taxon>Penicillium</taxon>
    </lineage>
</organism>
<accession>A0A0F7TZV4</accession>
<evidence type="ECO:0000313" key="2">
    <source>
        <dbReference type="Proteomes" id="UP000042958"/>
    </source>
</evidence>
<sequence length="103" mass="11882">MYSSMNAQDFRNRSKSPIHNFYLDLLNFKHKRTDRDNEAALLYPAIDVKVAPKCTHFATINGQRSSQFVGLLEQLINARSIWAPVDIIQHTCVLYYSPRSLIP</sequence>
<reference evidence="2" key="1">
    <citation type="journal article" date="2015" name="Genome Announc.">
        <title>Draft genome sequence of the fungus Penicillium brasilianum MG11.</title>
        <authorList>
            <person name="Horn F."/>
            <person name="Linde J."/>
            <person name="Mattern D.J."/>
            <person name="Walther G."/>
            <person name="Guthke R."/>
            <person name="Brakhage A.A."/>
            <person name="Valiante V."/>
        </authorList>
    </citation>
    <scope>NUCLEOTIDE SEQUENCE [LARGE SCALE GENOMIC DNA]</scope>
    <source>
        <strain evidence="2">MG11</strain>
    </source>
</reference>
<keyword evidence="2" id="KW-1185">Reference proteome</keyword>
<evidence type="ECO:0000313" key="1">
    <source>
        <dbReference type="EMBL" id="CEJ61491.1"/>
    </source>
</evidence>
<proteinExistence type="predicted"/>
<name>A0A0F7TZV4_PENBI</name>
<gene>
    <name evidence="1" type="ORF">PMG11_10024</name>
</gene>
<dbReference type="AlphaFoldDB" id="A0A0F7TZV4"/>